<protein>
    <submittedName>
        <fullName evidence="2">Uncharacterized protein</fullName>
    </submittedName>
</protein>
<feature type="compositionally biased region" description="Basic and acidic residues" evidence="1">
    <location>
        <begin position="17"/>
        <end position="36"/>
    </location>
</feature>
<comment type="caution">
    <text evidence="2">The sequence shown here is derived from an EMBL/GenBank/DDBJ whole genome shotgun (WGS) entry which is preliminary data.</text>
</comment>
<evidence type="ECO:0000313" key="3">
    <source>
        <dbReference type="Proteomes" id="UP001159363"/>
    </source>
</evidence>
<feature type="region of interest" description="Disordered" evidence="1">
    <location>
        <begin position="1"/>
        <end position="36"/>
    </location>
</feature>
<keyword evidence="3" id="KW-1185">Reference proteome</keyword>
<reference evidence="2 3" key="1">
    <citation type="submission" date="2023-02" db="EMBL/GenBank/DDBJ databases">
        <title>LHISI_Scaffold_Assembly.</title>
        <authorList>
            <person name="Stuart O.P."/>
            <person name="Cleave R."/>
            <person name="Magrath M.J.L."/>
            <person name="Mikheyev A.S."/>
        </authorList>
    </citation>
    <scope>NUCLEOTIDE SEQUENCE [LARGE SCALE GENOMIC DNA]</scope>
    <source>
        <strain evidence="2">Daus_M_001</strain>
        <tissue evidence="2">Leg muscle</tissue>
    </source>
</reference>
<name>A0ABQ9H7Q4_9NEOP</name>
<dbReference type="EMBL" id="JARBHB010000006">
    <property type="protein sequence ID" value="KAJ8880329.1"/>
    <property type="molecule type" value="Genomic_DNA"/>
</dbReference>
<accession>A0ABQ9H7Q4</accession>
<evidence type="ECO:0000313" key="2">
    <source>
        <dbReference type="EMBL" id="KAJ8880329.1"/>
    </source>
</evidence>
<evidence type="ECO:0000256" key="1">
    <source>
        <dbReference type="SAM" id="MobiDB-lite"/>
    </source>
</evidence>
<dbReference type="Proteomes" id="UP001159363">
    <property type="component" value="Chromosome 5"/>
</dbReference>
<feature type="region of interest" description="Disordered" evidence="1">
    <location>
        <begin position="265"/>
        <end position="294"/>
    </location>
</feature>
<sequence>MSAYTRQKGKSKYTNRMRLERASPKQSSDTHKTPYDRVKRCRERKINIKASERVNVDAEEYTTCIQVDLKQGFQNCSFDREEPLAVYLCRNCEEHFVRQQTTDTGCDERRNCDRLWIHSRGNLSYCLSFCSTASQVTYEGGDCSHRFSWAVLPRGAHTCRPAGPPRGREAWSSSNAPPSQRRGWISLVVRRERASCRRAVERERAVSRSAVLEGRGPKHGWLAVRGDSRRRQLHFSHTRSLARGRASPSSGALVGSHAVTQTTCSCRSEAASQDGRRPTRMTAGSRHRHRTPPPQLLMTDFSILHNDVFGSLSGKTRVQGLDADMVTRNVLAEKQFNVGTRRFFVVRSQRDRPTSSLVYGPDLPSTAVGEPRQTLQSSLLLCASSLDVGHSAMLAPRTEGGTASGQQPSLALIANVPSTFDCRGVDTPRRRKWVAVTNHTRSPVPACSGCVSQLHVPFARFALPQTPD</sequence>
<gene>
    <name evidence="2" type="ORF">PR048_016796</name>
</gene>
<feature type="region of interest" description="Disordered" evidence="1">
    <location>
        <begin position="161"/>
        <end position="180"/>
    </location>
</feature>
<proteinExistence type="predicted"/>
<organism evidence="2 3">
    <name type="scientific">Dryococelus australis</name>
    <dbReference type="NCBI Taxonomy" id="614101"/>
    <lineage>
        <taxon>Eukaryota</taxon>
        <taxon>Metazoa</taxon>
        <taxon>Ecdysozoa</taxon>
        <taxon>Arthropoda</taxon>
        <taxon>Hexapoda</taxon>
        <taxon>Insecta</taxon>
        <taxon>Pterygota</taxon>
        <taxon>Neoptera</taxon>
        <taxon>Polyneoptera</taxon>
        <taxon>Phasmatodea</taxon>
        <taxon>Verophasmatodea</taxon>
        <taxon>Anareolatae</taxon>
        <taxon>Phasmatidae</taxon>
        <taxon>Eurycanthinae</taxon>
        <taxon>Dryococelus</taxon>
    </lineage>
</organism>